<evidence type="ECO:0000313" key="2">
    <source>
        <dbReference type="Proteomes" id="UP000052230"/>
    </source>
</evidence>
<dbReference type="Proteomes" id="UP000052230">
    <property type="component" value="Unassembled WGS sequence"/>
</dbReference>
<reference evidence="1 2" key="1">
    <citation type="submission" date="2014-09" db="EMBL/GenBank/DDBJ databases">
        <authorList>
            <person name="Regsiter A."/>
        </authorList>
    </citation>
    <scope>NUCLEOTIDE SEQUENCE [LARGE SCALE GENOMIC DNA]</scope>
</reference>
<dbReference type="AlphaFoldDB" id="A0A0U5BU06"/>
<evidence type="ECO:0000313" key="1">
    <source>
        <dbReference type="EMBL" id="CEG16883.1"/>
    </source>
</evidence>
<comment type="caution">
    <text evidence="1">The sequence shown here is derived from an EMBL/GenBank/DDBJ whole genome shotgun (WGS) entry which is preliminary data.</text>
</comment>
<dbReference type="EMBL" id="CCXZ01000141">
    <property type="protein sequence ID" value="CEG16883.1"/>
    <property type="molecule type" value="Genomic_DNA"/>
</dbReference>
<proteinExistence type="predicted"/>
<accession>A0A0U5BU06</accession>
<protein>
    <submittedName>
        <fullName evidence="1">Uncharacterized protein</fullName>
    </submittedName>
</protein>
<gene>
    <name evidence="1" type="ORF">XAC3562_470071</name>
</gene>
<name>A0A0U5BU06_XANCI</name>
<organism evidence="1 2">
    <name type="scientific">Xanthomonas citri pv. citri</name>
    <dbReference type="NCBI Taxonomy" id="611301"/>
    <lineage>
        <taxon>Bacteria</taxon>
        <taxon>Pseudomonadati</taxon>
        <taxon>Pseudomonadota</taxon>
        <taxon>Gammaproteobacteria</taxon>
        <taxon>Lysobacterales</taxon>
        <taxon>Lysobacteraceae</taxon>
        <taxon>Xanthomonas</taxon>
    </lineage>
</organism>
<keyword evidence="2" id="KW-1185">Reference proteome</keyword>
<sequence>MRSYKDGCLPRVADLHDVGEPEVSLGLIIQAIAPITATCRPSHPRRSVPGRDRRYRECVRARVRSYKDGCLPRVADLHDVGEPGVRWA</sequence>